<keyword evidence="1" id="KW-0472">Membrane</keyword>
<dbReference type="Proteomes" id="UP000015620">
    <property type="component" value="Chromosome"/>
</dbReference>
<organism evidence="2 3">
    <name type="scientific">Treponema pedis str. T A4</name>
    <dbReference type="NCBI Taxonomy" id="1291379"/>
    <lineage>
        <taxon>Bacteria</taxon>
        <taxon>Pseudomonadati</taxon>
        <taxon>Spirochaetota</taxon>
        <taxon>Spirochaetia</taxon>
        <taxon>Spirochaetales</taxon>
        <taxon>Treponemataceae</taxon>
        <taxon>Treponema</taxon>
    </lineage>
</organism>
<evidence type="ECO:0000313" key="3">
    <source>
        <dbReference type="Proteomes" id="UP000015620"/>
    </source>
</evidence>
<name>S6A085_9SPIR</name>
<reference evidence="2 3" key="1">
    <citation type="journal article" date="2013" name="PLoS ONE">
        <title>Genome-Wide Relatedness of Treponema pedis, from Gingiva and Necrotic Skin Lesions of Pigs, with the Human Oral Pathogen Treponema denticola.</title>
        <authorList>
            <person name="Svartstrom O."/>
            <person name="Mushtaq M."/>
            <person name="Pringle M."/>
            <person name="Segerman B."/>
        </authorList>
    </citation>
    <scope>NUCLEOTIDE SEQUENCE [LARGE SCALE GENOMIC DNA]</scope>
    <source>
        <strain evidence="2">T A4</strain>
    </source>
</reference>
<dbReference type="AlphaFoldDB" id="S6A085"/>
<dbReference type="PATRIC" id="fig|1291379.3.peg.1553"/>
<keyword evidence="1" id="KW-1133">Transmembrane helix</keyword>
<gene>
    <name evidence="2" type="ORF">TPE_1568</name>
</gene>
<dbReference type="STRING" id="1291379.TPE_1568"/>
<evidence type="ECO:0000256" key="1">
    <source>
        <dbReference type="SAM" id="Phobius"/>
    </source>
</evidence>
<dbReference type="KEGG" id="tped:TPE_1568"/>
<sequence>MNIKNKIGEIFESFTGKLQDFFAVNKKLLLIAASCTVFILIITIVLIVTFSQKGKKGILESDDSLSTDLSQTKPFTFIDPNVFWLLEEPLKLPPIQFSREQRKIWDKGEIEFWYEPPSSEAMEKLNKKNKKIIENILEEAP</sequence>
<feature type="transmembrane region" description="Helical" evidence="1">
    <location>
        <begin position="28"/>
        <end position="50"/>
    </location>
</feature>
<dbReference type="HOGENOM" id="CLU_2002888_0_0_12"/>
<proteinExistence type="predicted"/>
<accession>S6A085</accession>
<keyword evidence="1" id="KW-0812">Transmembrane</keyword>
<dbReference type="EMBL" id="CP004120">
    <property type="protein sequence ID" value="AGT44063.1"/>
    <property type="molecule type" value="Genomic_DNA"/>
</dbReference>
<keyword evidence="3" id="KW-1185">Reference proteome</keyword>
<protein>
    <submittedName>
        <fullName evidence="2">Uncharacterized protein</fullName>
    </submittedName>
</protein>
<evidence type="ECO:0000313" key="2">
    <source>
        <dbReference type="EMBL" id="AGT44063.1"/>
    </source>
</evidence>